<dbReference type="EMBL" id="QZWG01000016">
    <property type="protein sequence ID" value="RZB60251.1"/>
    <property type="molecule type" value="Genomic_DNA"/>
</dbReference>
<name>A0A445GGD0_GLYSO</name>
<protein>
    <submittedName>
        <fullName evidence="3">Uncharacterized protein</fullName>
    </submittedName>
</protein>
<comment type="caution">
    <text evidence="3">The sequence shown here is derived from an EMBL/GenBank/DDBJ whole genome shotgun (WGS) entry which is preliminary data.</text>
</comment>
<reference evidence="3 4" key="1">
    <citation type="submission" date="2018-09" db="EMBL/GenBank/DDBJ databases">
        <title>A high-quality reference genome of wild soybean provides a powerful tool to mine soybean genomes.</title>
        <authorList>
            <person name="Xie M."/>
            <person name="Chung C.Y.L."/>
            <person name="Li M.-W."/>
            <person name="Wong F.-L."/>
            <person name="Chan T.-F."/>
            <person name="Lam H.-M."/>
        </authorList>
    </citation>
    <scope>NUCLEOTIDE SEQUENCE [LARGE SCALE GENOMIC DNA]</scope>
    <source>
        <strain evidence="4">cv. W05</strain>
        <tissue evidence="3">Hypocotyl of etiolated seedlings</tissue>
    </source>
</reference>
<feature type="region of interest" description="Disordered" evidence="1">
    <location>
        <begin position="51"/>
        <end position="70"/>
    </location>
</feature>
<organism evidence="3 4">
    <name type="scientific">Glycine soja</name>
    <name type="common">Wild soybean</name>
    <dbReference type="NCBI Taxonomy" id="3848"/>
    <lineage>
        <taxon>Eukaryota</taxon>
        <taxon>Viridiplantae</taxon>
        <taxon>Streptophyta</taxon>
        <taxon>Embryophyta</taxon>
        <taxon>Tracheophyta</taxon>
        <taxon>Spermatophyta</taxon>
        <taxon>Magnoliopsida</taxon>
        <taxon>eudicotyledons</taxon>
        <taxon>Gunneridae</taxon>
        <taxon>Pentapetalae</taxon>
        <taxon>rosids</taxon>
        <taxon>fabids</taxon>
        <taxon>Fabales</taxon>
        <taxon>Fabaceae</taxon>
        <taxon>Papilionoideae</taxon>
        <taxon>50 kb inversion clade</taxon>
        <taxon>NPAAA clade</taxon>
        <taxon>indigoferoid/millettioid clade</taxon>
        <taxon>Phaseoleae</taxon>
        <taxon>Glycine</taxon>
        <taxon>Glycine subgen. Soja</taxon>
    </lineage>
</organism>
<keyword evidence="2" id="KW-0732">Signal</keyword>
<accession>A0A445GGD0</accession>
<sequence length="133" mass="14403">MALTLFFFLSQTLVNFHKPISIPHPLEDDPVVAADVHAPIAEDDPVVAADIHAPSADAGDDAEGFPGGPRDPSVLTEYADHVAVSVWNGECWIYKHFPSLAECMANLDYDEVSPRACRWIATKATLKSITTAT</sequence>
<proteinExistence type="predicted"/>
<evidence type="ECO:0000313" key="3">
    <source>
        <dbReference type="EMBL" id="RZB60251.1"/>
    </source>
</evidence>
<feature type="chain" id="PRO_5018977431" evidence="2">
    <location>
        <begin position="17"/>
        <end position="133"/>
    </location>
</feature>
<dbReference type="AlphaFoldDB" id="A0A445GGD0"/>
<evidence type="ECO:0000256" key="2">
    <source>
        <dbReference type="SAM" id="SignalP"/>
    </source>
</evidence>
<evidence type="ECO:0000256" key="1">
    <source>
        <dbReference type="SAM" id="MobiDB-lite"/>
    </source>
</evidence>
<evidence type="ECO:0000313" key="4">
    <source>
        <dbReference type="Proteomes" id="UP000289340"/>
    </source>
</evidence>
<gene>
    <name evidence="3" type="ORF">D0Y65_043154</name>
</gene>
<dbReference type="Proteomes" id="UP000289340">
    <property type="component" value="Chromosome 16"/>
</dbReference>
<keyword evidence="4" id="KW-1185">Reference proteome</keyword>
<feature type="signal peptide" evidence="2">
    <location>
        <begin position="1"/>
        <end position="16"/>
    </location>
</feature>